<protein>
    <recommendedName>
        <fullName evidence="4">EID1-like F-box protein 3</fullName>
    </recommendedName>
</protein>
<feature type="region of interest" description="Disordered" evidence="1">
    <location>
        <begin position="1"/>
        <end position="24"/>
    </location>
</feature>
<sequence length="271" mass="30567">MDAVASPSQRQRLNPFGSESSNSDDSGILNERILVLVFQSIKWDIHIICRLGSVCRKLRAVAKRLLWKELCAYRAPRMIATLRDGSASSSTSSSGQMGGGWDALAKVLFFCCGCHSTRHFRVRRSLVGHLTKECRFSKTSGRSFLINKCRNDVLYVSDPCEHRTGEKRDGDDLILGIYRGVFRGFMKSMTRACLIKRQVELEEGVRCPYCGARVWSMTAARLIPKSAERRLGSRYEEIEYFVCVNGHLHGTCWLVPLSSDEDDLDEDLDGE</sequence>
<dbReference type="AlphaFoldDB" id="A0ABD3AJP2"/>
<gene>
    <name evidence="2" type="ORF">ACH5RR_010693</name>
</gene>
<dbReference type="PANTHER" id="PTHR31348">
    <property type="entry name" value="EID1-LIKE F-BOX PROTEIN 2-RELATED"/>
    <property type="match status" value="1"/>
</dbReference>
<dbReference type="InterPro" id="IPR036047">
    <property type="entry name" value="F-box-like_dom_sf"/>
</dbReference>
<comment type="caution">
    <text evidence="2">The sequence shown here is derived from an EMBL/GenBank/DDBJ whole genome shotgun (WGS) entry which is preliminary data.</text>
</comment>
<evidence type="ECO:0000256" key="1">
    <source>
        <dbReference type="SAM" id="MobiDB-lite"/>
    </source>
</evidence>
<evidence type="ECO:0000313" key="3">
    <source>
        <dbReference type="Proteomes" id="UP001630127"/>
    </source>
</evidence>
<dbReference type="SUPFAM" id="SSF81383">
    <property type="entry name" value="F-box domain"/>
    <property type="match status" value="1"/>
</dbReference>
<reference evidence="2 3" key="1">
    <citation type="submission" date="2024-11" db="EMBL/GenBank/DDBJ databases">
        <title>A near-complete genome assembly of Cinchona calisaya.</title>
        <authorList>
            <person name="Lian D.C."/>
            <person name="Zhao X.W."/>
            <person name="Wei L."/>
        </authorList>
    </citation>
    <scope>NUCLEOTIDE SEQUENCE [LARGE SCALE GENOMIC DNA]</scope>
    <source>
        <tissue evidence="2">Nenye</tissue>
    </source>
</reference>
<evidence type="ECO:0000313" key="2">
    <source>
        <dbReference type="EMBL" id="KAL3531371.1"/>
    </source>
</evidence>
<organism evidence="2 3">
    <name type="scientific">Cinchona calisaya</name>
    <dbReference type="NCBI Taxonomy" id="153742"/>
    <lineage>
        <taxon>Eukaryota</taxon>
        <taxon>Viridiplantae</taxon>
        <taxon>Streptophyta</taxon>
        <taxon>Embryophyta</taxon>
        <taxon>Tracheophyta</taxon>
        <taxon>Spermatophyta</taxon>
        <taxon>Magnoliopsida</taxon>
        <taxon>eudicotyledons</taxon>
        <taxon>Gunneridae</taxon>
        <taxon>Pentapetalae</taxon>
        <taxon>asterids</taxon>
        <taxon>lamiids</taxon>
        <taxon>Gentianales</taxon>
        <taxon>Rubiaceae</taxon>
        <taxon>Cinchonoideae</taxon>
        <taxon>Cinchoneae</taxon>
        <taxon>Cinchona</taxon>
    </lineage>
</organism>
<dbReference type="Proteomes" id="UP001630127">
    <property type="component" value="Unassembled WGS sequence"/>
</dbReference>
<name>A0ABD3AJP2_9GENT</name>
<proteinExistence type="predicted"/>
<keyword evidence="3" id="KW-1185">Reference proteome</keyword>
<accession>A0ABD3AJP2</accession>
<dbReference type="EMBL" id="JBJUIK010000004">
    <property type="protein sequence ID" value="KAL3531371.1"/>
    <property type="molecule type" value="Genomic_DNA"/>
</dbReference>
<evidence type="ECO:0008006" key="4">
    <source>
        <dbReference type="Google" id="ProtNLM"/>
    </source>
</evidence>
<dbReference type="PANTHER" id="PTHR31348:SF3">
    <property type="entry name" value="EID1-LIKE F-BOX PROTEIN 3"/>
    <property type="match status" value="1"/>
</dbReference>
<dbReference type="InterPro" id="IPR040267">
    <property type="entry name" value="EID1-like"/>
</dbReference>